<organism evidence="1 2">
    <name type="scientific">Solanum commersonii</name>
    <name type="common">Commerson's wild potato</name>
    <name type="synonym">Commerson's nightshade</name>
    <dbReference type="NCBI Taxonomy" id="4109"/>
    <lineage>
        <taxon>Eukaryota</taxon>
        <taxon>Viridiplantae</taxon>
        <taxon>Streptophyta</taxon>
        <taxon>Embryophyta</taxon>
        <taxon>Tracheophyta</taxon>
        <taxon>Spermatophyta</taxon>
        <taxon>Magnoliopsida</taxon>
        <taxon>eudicotyledons</taxon>
        <taxon>Gunneridae</taxon>
        <taxon>Pentapetalae</taxon>
        <taxon>asterids</taxon>
        <taxon>lamiids</taxon>
        <taxon>Solanales</taxon>
        <taxon>Solanaceae</taxon>
        <taxon>Solanoideae</taxon>
        <taxon>Solaneae</taxon>
        <taxon>Solanum</taxon>
    </lineage>
</organism>
<keyword evidence="2" id="KW-1185">Reference proteome</keyword>
<sequence length="64" mass="7890">MGESDRGRDRTKKYWGEMTRQDMTQLQLTEDMTLDRRIWRLRIRVEDEGKYEKQDDEDVHKNLS</sequence>
<accession>A0A9J5X7Y0</accession>
<evidence type="ECO:0000313" key="1">
    <source>
        <dbReference type="EMBL" id="KAG5583366.1"/>
    </source>
</evidence>
<dbReference type="Proteomes" id="UP000824120">
    <property type="component" value="Chromosome 10"/>
</dbReference>
<dbReference type="OrthoDB" id="771045at2759"/>
<dbReference type="AlphaFoldDB" id="A0A9J5X7Y0"/>
<evidence type="ECO:0000313" key="2">
    <source>
        <dbReference type="Proteomes" id="UP000824120"/>
    </source>
</evidence>
<comment type="caution">
    <text evidence="1">The sequence shown here is derived from an EMBL/GenBank/DDBJ whole genome shotgun (WGS) entry which is preliminary data.</text>
</comment>
<proteinExistence type="predicted"/>
<protein>
    <submittedName>
        <fullName evidence="1">Uncharacterized protein</fullName>
    </submittedName>
</protein>
<dbReference type="EMBL" id="JACXVP010000010">
    <property type="protein sequence ID" value="KAG5583366.1"/>
    <property type="molecule type" value="Genomic_DNA"/>
</dbReference>
<name>A0A9J5X7Y0_SOLCO</name>
<gene>
    <name evidence="1" type="ORF">H5410_053993</name>
</gene>
<reference evidence="1 2" key="1">
    <citation type="submission" date="2020-09" db="EMBL/GenBank/DDBJ databases">
        <title>De no assembly of potato wild relative species, Solanum commersonii.</title>
        <authorList>
            <person name="Cho K."/>
        </authorList>
    </citation>
    <scope>NUCLEOTIDE SEQUENCE [LARGE SCALE GENOMIC DNA]</scope>
    <source>
        <strain evidence="1">LZ3.2</strain>
        <tissue evidence="1">Leaf</tissue>
    </source>
</reference>